<dbReference type="Gene3D" id="3.40.50.300">
    <property type="entry name" value="P-loop containing nucleotide triphosphate hydrolases"/>
    <property type="match status" value="1"/>
</dbReference>
<dbReference type="AlphaFoldDB" id="A0A0H2XYF7"/>
<proteinExistence type="predicted"/>
<dbReference type="InterPro" id="IPR027417">
    <property type="entry name" value="P-loop_NTPase"/>
</dbReference>
<protein>
    <recommendedName>
        <fullName evidence="3">Shikimate kinase</fullName>
    </recommendedName>
</protein>
<evidence type="ECO:0000256" key="1">
    <source>
        <dbReference type="SAM" id="MobiDB-lite"/>
    </source>
</evidence>
<accession>A0A0H2XYF7</accession>
<evidence type="ECO:0008006" key="3">
    <source>
        <dbReference type="Google" id="ProtNLM"/>
    </source>
</evidence>
<sequence>MRHGRAGCPCGASLRTQPAASPLPACPLSRRIRIPPRDASTALHRRASHGKLRIVRFLRRLMTILTVIHLNGPINSGKTTIGRALARVLPDARFIDGDDHDAPEDAPFDVQWAIALERLVTQVTTARERHLVIAYPIGEAEFERLRAACDARDARLFVVTLAPPEAVAASNRGSRALTDWERNRIAEMYREGYAARAFSEMVLDTSDATPDACAARIAQQVAATAS</sequence>
<dbReference type="HOGENOM" id="CLU_110604_0_0_4"/>
<name>A0A0H2XYF7_BURO1</name>
<feature type="region of interest" description="Disordered" evidence="1">
    <location>
        <begin position="1"/>
        <end position="22"/>
    </location>
</feature>
<dbReference type="SUPFAM" id="SSF52540">
    <property type="entry name" value="P-loop containing nucleoside triphosphate hydrolases"/>
    <property type="match status" value="1"/>
</dbReference>
<reference evidence="2" key="1">
    <citation type="submission" date="2006-05" db="EMBL/GenBank/DDBJ databases">
        <title>Complete sequence of chromosome 2 of Burkholderia cenocepacia AU 1054.</title>
        <authorList>
            <consortium name="US DOE Joint Genome Institute"/>
            <person name="Copeland A."/>
            <person name="Lucas S."/>
            <person name="Lapidus A."/>
            <person name="Barry K."/>
            <person name="Detter J.C."/>
            <person name="Glavina del Rio T."/>
            <person name="Hammon N."/>
            <person name="Israni S."/>
            <person name="Dalin E."/>
            <person name="Tice H."/>
            <person name="Pitluck S."/>
            <person name="Chain P."/>
            <person name="Malfatti S."/>
            <person name="Shin M."/>
            <person name="Vergez L."/>
            <person name="Schmutz J."/>
            <person name="Larimer F."/>
            <person name="Land M."/>
            <person name="Hauser L."/>
            <person name="Kyrpides N."/>
            <person name="Lykidis A."/>
            <person name="LiPuma J.J."/>
            <person name="Konstantinidis K."/>
            <person name="Tiedje J.M."/>
            <person name="Richardson P."/>
        </authorList>
    </citation>
    <scope>NUCLEOTIDE SEQUENCE [LARGE SCALE GENOMIC DNA]</scope>
    <source>
        <strain evidence="2">AU 1054</strain>
    </source>
</reference>
<organism evidence="2">
    <name type="scientific">Burkholderia orbicola (strain AU 1054)</name>
    <dbReference type="NCBI Taxonomy" id="331271"/>
    <lineage>
        <taxon>Bacteria</taxon>
        <taxon>Pseudomonadati</taxon>
        <taxon>Pseudomonadota</taxon>
        <taxon>Betaproteobacteria</taxon>
        <taxon>Burkholderiales</taxon>
        <taxon>Burkholderiaceae</taxon>
        <taxon>Burkholderia</taxon>
        <taxon>Burkholderia cepacia complex</taxon>
        <taxon>Burkholderia orbicola</taxon>
    </lineage>
</organism>
<gene>
    <name evidence="2" type="ordered locus">Bcen_4652</name>
</gene>
<evidence type="ECO:0000313" key="2">
    <source>
        <dbReference type="EMBL" id="ABF79532.1"/>
    </source>
</evidence>
<dbReference type="EMBL" id="CP000379">
    <property type="protein sequence ID" value="ABF79532.1"/>
    <property type="molecule type" value="Genomic_DNA"/>
</dbReference>